<dbReference type="Gene3D" id="3.40.50.720">
    <property type="entry name" value="NAD(P)-binding Rossmann-like Domain"/>
    <property type="match status" value="1"/>
</dbReference>
<keyword evidence="8 9" id="KW-0131">Cell cycle</keyword>
<dbReference type="SUPFAM" id="SSF53244">
    <property type="entry name" value="MurD-like peptide ligases, peptide-binding domain"/>
    <property type="match status" value="1"/>
</dbReference>
<dbReference type="RefSeq" id="WP_006980261.1">
    <property type="nucleotide sequence ID" value="NZ_ABVL01000007.1"/>
</dbReference>
<dbReference type="Gene3D" id="3.90.190.20">
    <property type="entry name" value="Mur ligase, C-terminal domain"/>
    <property type="match status" value="1"/>
</dbReference>
<evidence type="ECO:0000259" key="12">
    <source>
        <dbReference type="Pfam" id="PF08245"/>
    </source>
</evidence>
<evidence type="ECO:0000256" key="1">
    <source>
        <dbReference type="ARBA" id="ARBA00004496"/>
    </source>
</evidence>
<evidence type="ECO:0000256" key="10">
    <source>
        <dbReference type="RuleBase" id="RU003664"/>
    </source>
</evidence>
<dbReference type="STRING" id="497964.CfE428DRAFT_2936"/>
<comment type="catalytic activity">
    <reaction evidence="9 10">
        <text>UDP-N-acetyl-alpha-D-muramoyl-L-alanine + D-glutamate + ATP = UDP-N-acetyl-alpha-D-muramoyl-L-alanyl-D-glutamate + ADP + phosphate + H(+)</text>
        <dbReference type="Rhea" id="RHEA:16429"/>
        <dbReference type="ChEBI" id="CHEBI:15378"/>
        <dbReference type="ChEBI" id="CHEBI:29986"/>
        <dbReference type="ChEBI" id="CHEBI:30616"/>
        <dbReference type="ChEBI" id="CHEBI:43474"/>
        <dbReference type="ChEBI" id="CHEBI:83898"/>
        <dbReference type="ChEBI" id="CHEBI:83900"/>
        <dbReference type="ChEBI" id="CHEBI:456216"/>
        <dbReference type="EC" id="6.3.2.9"/>
    </reaction>
</comment>
<keyword evidence="6 9" id="KW-0547">Nucleotide-binding</keyword>
<evidence type="ECO:0000256" key="4">
    <source>
        <dbReference type="ARBA" id="ARBA00022598"/>
    </source>
</evidence>
<feature type="domain" description="Mur ligase C-terminal" evidence="11">
    <location>
        <begin position="307"/>
        <end position="418"/>
    </location>
</feature>
<protein>
    <recommendedName>
        <fullName evidence="9 10">UDP-N-acetylmuramoylalanine--D-glutamate ligase</fullName>
        <ecNumber evidence="9 10">6.3.2.9</ecNumber>
    </recommendedName>
    <alternativeName>
        <fullName evidence="9">D-glutamic acid-adding enzyme</fullName>
    </alternativeName>
    <alternativeName>
        <fullName evidence="9">UDP-N-acetylmuramoyl-L-alanyl-D-glutamate synthetase</fullName>
    </alternativeName>
</protein>
<keyword evidence="5 9" id="KW-0132">Cell division</keyword>
<dbReference type="InParanoid" id="B4D1Z8"/>
<evidence type="ECO:0000256" key="3">
    <source>
        <dbReference type="ARBA" id="ARBA00022490"/>
    </source>
</evidence>
<dbReference type="GO" id="GO:0009252">
    <property type="term" value="P:peptidoglycan biosynthetic process"/>
    <property type="evidence" value="ECO:0007669"/>
    <property type="project" value="UniProtKB-UniRule"/>
</dbReference>
<dbReference type="SUPFAM" id="SSF53623">
    <property type="entry name" value="MurD-like peptide ligases, catalytic domain"/>
    <property type="match status" value="1"/>
</dbReference>
<gene>
    <name evidence="9" type="primary">murD</name>
    <name evidence="13" type="ORF">CfE428DRAFT_2936</name>
</gene>
<dbReference type="GO" id="GO:0005524">
    <property type="term" value="F:ATP binding"/>
    <property type="evidence" value="ECO:0007669"/>
    <property type="project" value="UniProtKB-UniRule"/>
</dbReference>
<name>B4D1Z8_9BACT</name>
<dbReference type="PANTHER" id="PTHR43692:SF1">
    <property type="entry name" value="UDP-N-ACETYLMURAMOYLALANINE--D-GLUTAMATE LIGASE"/>
    <property type="match status" value="1"/>
</dbReference>
<dbReference type="PROSITE" id="PS01011">
    <property type="entry name" value="FOLYLPOLYGLU_SYNT_1"/>
    <property type="match status" value="1"/>
</dbReference>
<proteinExistence type="inferred from homology"/>
<organism evidence="13 14">
    <name type="scientific">Chthoniobacter flavus Ellin428</name>
    <dbReference type="NCBI Taxonomy" id="497964"/>
    <lineage>
        <taxon>Bacteria</taxon>
        <taxon>Pseudomonadati</taxon>
        <taxon>Verrucomicrobiota</taxon>
        <taxon>Spartobacteria</taxon>
        <taxon>Chthoniobacterales</taxon>
        <taxon>Chthoniobacteraceae</taxon>
        <taxon>Chthoniobacter</taxon>
    </lineage>
</organism>
<feature type="domain" description="Mur ligase central" evidence="12">
    <location>
        <begin position="117"/>
        <end position="284"/>
    </location>
</feature>
<keyword evidence="7 9" id="KW-0067">ATP-binding</keyword>
<keyword evidence="3 9" id="KW-0963">Cytoplasm</keyword>
<dbReference type="NCBIfam" id="TIGR01087">
    <property type="entry name" value="murD"/>
    <property type="match status" value="1"/>
</dbReference>
<keyword evidence="9 10" id="KW-0573">Peptidoglycan synthesis</keyword>
<keyword evidence="14" id="KW-1185">Reference proteome</keyword>
<dbReference type="GO" id="GO:0008360">
    <property type="term" value="P:regulation of cell shape"/>
    <property type="evidence" value="ECO:0007669"/>
    <property type="project" value="UniProtKB-KW"/>
</dbReference>
<dbReference type="EMBL" id="ABVL01000007">
    <property type="protein sequence ID" value="EDY19760.1"/>
    <property type="molecule type" value="Genomic_DNA"/>
</dbReference>
<dbReference type="Pfam" id="PF08245">
    <property type="entry name" value="Mur_ligase_M"/>
    <property type="match status" value="1"/>
</dbReference>
<dbReference type="EC" id="6.3.2.9" evidence="9 10"/>
<dbReference type="Pfam" id="PF02875">
    <property type="entry name" value="Mur_ligase_C"/>
    <property type="match status" value="1"/>
</dbReference>
<evidence type="ECO:0000256" key="8">
    <source>
        <dbReference type="ARBA" id="ARBA00023306"/>
    </source>
</evidence>
<keyword evidence="9 10" id="KW-0961">Cell wall biogenesis/degradation</keyword>
<evidence type="ECO:0000256" key="6">
    <source>
        <dbReference type="ARBA" id="ARBA00022741"/>
    </source>
</evidence>
<dbReference type="CDD" id="cd02440">
    <property type="entry name" value="AdoMet_MTases"/>
    <property type="match status" value="1"/>
</dbReference>
<dbReference type="Pfam" id="PF21799">
    <property type="entry name" value="MurD-like_N"/>
    <property type="match status" value="1"/>
</dbReference>
<evidence type="ECO:0000256" key="5">
    <source>
        <dbReference type="ARBA" id="ARBA00022618"/>
    </source>
</evidence>
<evidence type="ECO:0000256" key="7">
    <source>
        <dbReference type="ARBA" id="ARBA00022840"/>
    </source>
</evidence>
<dbReference type="Proteomes" id="UP000005824">
    <property type="component" value="Unassembled WGS sequence"/>
</dbReference>
<dbReference type="SUPFAM" id="SSF51984">
    <property type="entry name" value="MurCD N-terminal domain"/>
    <property type="match status" value="1"/>
</dbReference>
<evidence type="ECO:0000259" key="11">
    <source>
        <dbReference type="Pfam" id="PF02875"/>
    </source>
</evidence>
<keyword evidence="9 10" id="KW-0133">Cell shape</keyword>
<dbReference type="PANTHER" id="PTHR43692">
    <property type="entry name" value="UDP-N-ACETYLMURAMOYLALANINE--D-GLUTAMATE LIGASE"/>
    <property type="match status" value="1"/>
</dbReference>
<evidence type="ECO:0000256" key="9">
    <source>
        <dbReference type="HAMAP-Rule" id="MF_00639"/>
    </source>
</evidence>
<dbReference type="GO" id="GO:0008764">
    <property type="term" value="F:UDP-N-acetylmuramoylalanine-D-glutamate ligase activity"/>
    <property type="evidence" value="ECO:0007669"/>
    <property type="project" value="UniProtKB-UniRule"/>
</dbReference>
<evidence type="ECO:0000256" key="2">
    <source>
        <dbReference type="ARBA" id="ARBA00004752"/>
    </source>
</evidence>
<keyword evidence="4 9" id="KW-0436">Ligase</keyword>
<dbReference type="InterPro" id="IPR036565">
    <property type="entry name" value="Mur-like_cat_sf"/>
</dbReference>
<dbReference type="FunCoup" id="B4D1Z8">
    <property type="interactions" value="504"/>
</dbReference>
<dbReference type="InterPro" id="IPR004101">
    <property type="entry name" value="Mur_ligase_C"/>
</dbReference>
<sequence>MNSSYANKSIAVLGAGESGEAAARLLHQEKAMVTILDTAEENKLRKKIDALGAEGIRVIADLAAEHESLHGHYDYVILSPGIDPAVPLVQHFIKRRIEMIGELELAFEMCKCPIIGITGTNGKTTTTQLVEKMLNACGVKTVASGNIGPAFSAKVNESSHLDVMTLEVSSFQLESIRRFHCQTSVWLGFAADHLDRYRSMDEYYVAKIRIFENQTEDDWAIVNYRDKLPALKAKKITFSAYVPDGDFSLREGVIHFRGERVLAMSETNLRGSHNAENLMATLGVGFVRGLSFAQMLPPLREYKPLPHRCEILRTVNGAEWVNDSKGTNPDSVEKALHSETRPVVLIAGGKDKGFEYDLLTDLVAARCRSVVVMGEMADRIEAIWKSRLPVANAGRSLEKAVELAHAAAQPGDVVLFSPGTSSFDMFKNYADRGNQFRALVQALPS</sequence>
<reference evidence="13 14" key="1">
    <citation type="journal article" date="2011" name="J. Bacteriol.">
        <title>Genome sequence of Chthoniobacter flavus Ellin428, an aerobic heterotrophic soil bacterium.</title>
        <authorList>
            <person name="Kant R."/>
            <person name="van Passel M.W."/>
            <person name="Palva A."/>
            <person name="Lucas S."/>
            <person name="Lapidus A."/>
            <person name="Glavina Del Rio T."/>
            <person name="Dalin E."/>
            <person name="Tice H."/>
            <person name="Bruce D."/>
            <person name="Goodwin L."/>
            <person name="Pitluck S."/>
            <person name="Larimer F.W."/>
            <person name="Land M.L."/>
            <person name="Hauser L."/>
            <person name="Sangwan P."/>
            <person name="de Vos W.M."/>
            <person name="Janssen P.H."/>
            <person name="Smidt H."/>
        </authorList>
    </citation>
    <scope>NUCLEOTIDE SEQUENCE [LARGE SCALE GENOMIC DNA]</scope>
    <source>
        <strain evidence="13 14">Ellin428</strain>
    </source>
</reference>
<comment type="similarity">
    <text evidence="9">Belongs to the MurCDEF family.</text>
</comment>
<dbReference type="GO" id="GO:0051301">
    <property type="term" value="P:cell division"/>
    <property type="evidence" value="ECO:0007669"/>
    <property type="project" value="UniProtKB-KW"/>
</dbReference>
<comment type="pathway">
    <text evidence="2 9 10">Cell wall biogenesis; peptidoglycan biosynthesis.</text>
</comment>
<dbReference type="Gene3D" id="3.40.1190.10">
    <property type="entry name" value="Mur-like, catalytic domain"/>
    <property type="match status" value="1"/>
</dbReference>
<comment type="function">
    <text evidence="9 10">Cell wall formation. Catalyzes the addition of glutamate to the nucleotide precursor UDP-N-acetylmuramoyl-L-alanine (UMA).</text>
</comment>
<comment type="subcellular location">
    <subcellularLocation>
        <location evidence="1 9 10">Cytoplasm</location>
    </subcellularLocation>
</comment>
<dbReference type="InterPro" id="IPR005762">
    <property type="entry name" value="MurD"/>
</dbReference>
<dbReference type="InterPro" id="IPR018109">
    <property type="entry name" value="Folylpolyglutamate_synth_CS"/>
</dbReference>
<dbReference type="UniPathway" id="UPA00219"/>
<dbReference type="eggNOG" id="COG0771">
    <property type="taxonomic scope" value="Bacteria"/>
</dbReference>
<dbReference type="InterPro" id="IPR013221">
    <property type="entry name" value="Mur_ligase_cen"/>
</dbReference>
<evidence type="ECO:0000313" key="13">
    <source>
        <dbReference type="EMBL" id="EDY19760.1"/>
    </source>
</evidence>
<dbReference type="HAMAP" id="MF_00639">
    <property type="entry name" value="MurD"/>
    <property type="match status" value="1"/>
</dbReference>
<dbReference type="InterPro" id="IPR036615">
    <property type="entry name" value="Mur_ligase_C_dom_sf"/>
</dbReference>
<dbReference type="GO" id="GO:0005737">
    <property type="term" value="C:cytoplasm"/>
    <property type="evidence" value="ECO:0007669"/>
    <property type="project" value="UniProtKB-SubCell"/>
</dbReference>
<comment type="caution">
    <text evidence="13">The sequence shown here is derived from an EMBL/GenBank/DDBJ whole genome shotgun (WGS) entry which is preliminary data.</text>
</comment>
<dbReference type="AlphaFoldDB" id="B4D1Z8"/>
<dbReference type="GO" id="GO:0071555">
    <property type="term" value="P:cell wall organization"/>
    <property type="evidence" value="ECO:0007669"/>
    <property type="project" value="UniProtKB-KW"/>
</dbReference>
<accession>B4D1Z8</accession>
<feature type="binding site" evidence="9">
    <location>
        <begin position="119"/>
        <end position="125"/>
    </location>
    <ligand>
        <name>ATP</name>
        <dbReference type="ChEBI" id="CHEBI:30616"/>
    </ligand>
</feature>
<evidence type="ECO:0000313" key="14">
    <source>
        <dbReference type="Proteomes" id="UP000005824"/>
    </source>
</evidence>
<dbReference type="GO" id="GO:0004326">
    <property type="term" value="F:tetrahydrofolylpolyglutamate synthase activity"/>
    <property type="evidence" value="ECO:0007669"/>
    <property type="project" value="InterPro"/>
</dbReference>